<feature type="compositionally biased region" description="Polar residues" evidence="1">
    <location>
        <begin position="334"/>
        <end position="361"/>
    </location>
</feature>
<sequence length="473" mass="51697">MSVSQAVYSYIKAVESYNDLERKDSLRNLEISQVVAEYAYQQKIEDQVSNIINRIFFQAEEEKNQFNSVISDMERNLNRVTSELEGTKKQAQTNNQSLSEKKKLEKQISDLQIQLDREKSNALRIDSDKSNLLSSEKTLKLEINELKSQVNRQKAATEKEIREKEKLKSQYANQKSVLESKLESLKSKLAKASTSSRLPSSGSNTLSGSSFALSPTKYDNSASLLSPSAPPSFSPARPRELYTSKTASSLLKSSTLSAASKKISRANGISKPSVHVANSFSLPTPSIPGSLSVKSDSDANNTAKIPVEPAKQPVAEPANLSGSPLFSPVPASHVPTTTEVSEPSPITSNTDKASPAPQSTAPVKRKPRPSLQGETSFTATTKKGNKKISLFDDSEDEDADSKLADATSAQPEAGKAKRKRKLKANVNIFDEDDPDNPGSQFKRVNSNTTPSIFGKEISPLKSRNDGIRKIFRI</sequence>
<evidence type="ECO:0000256" key="1">
    <source>
        <dbReference type="SAM" id="MobiDB-lite"/>
    </source>
</evidence>
<organism evidence="2 3">
    <name type="scientific">Sugiyamaella lignohabitans</name>
    <dbReference type="NCBI Taxonomy" id="796027"/>
    <lineage>
        <taxon>Eukaryota</taxon>
        <taxon>Fungi</taxon>
        <taxon>Dikarya</taxon>
        <taxon>Ascomycota</taxon>
        <taxon>Saccharomycotina</taxon>
        <taxon>Dipodascomycetes</taxon>
        <taxon>Dipodascales</taxon>
        <taxon>Trichomonascaceae</taxon>
        <taxon>Sugiyamaella</taxon>
    </lineage>
</organism>
<evidence type="ECO:0000313" key="2">
    <source>
        <dbReference type="EMBL" id="ANB14205.1"/>
    </source>
</evidence>
<proteinExistence type="predicted"/>
<dbReference type="EMBL" id="CP014502">
    <property type="protein sequence ID" value="ANB14205.1"/>
    <property type="molecule type" value="Genomic_DNA"/>
</dbReference>
<dbReference type="AlphaFoldDB" id="A0A167EL71"/>
<feature type="compositionally biased region" description="Polar residues" evidence="1">
    <location>
        <begin position="372"/>
        <end position="382"/>
    </location>
</feature>
<accession>A0A167EL71</accession>
<name>A0A167EL71_9ASCO</name>
<keyword evidence="3" id="KW-1185">Reference proteome</keyword>
<feature type="region of interest" description="Disordered" evidence="1">
    <location>
        <begin position="220"/>
        <end position="239"/>
    </location>
</feature>
<feature type="compositionally biased region" description="Polar residues" evidence="1">
    <location>
        <begin position="437"/>
        <end position="451"/>
    </location>
</feature>
<protein>
    <submittedName>
        <fullName evidence="2">Uncharacterized protein</fullName>
    </submittedName>
</protein>
<dbReference type="RefSeq" id="XP_018736682.1">
    <property type="nucleotide sequence ID" value="XM_018882290.1"/>
</dbReference>
<dbReference type="GeneID" id="30037378"/>
<feature type="region of interest" description="Disordered" evidence="1">
    <location>
        <begin position="191"/>
        <end position="210"/>
    </location>
</feature>
<feature type="region of interest" description="Disordered" evidence="1">
    <location>
        <begin position="291"/>
        <end position="459"/>
    </location>
</feature>
<gene>
    <name evidence="2" type="ORF">AWJ20_5166</name>
</gene>
<dbReference type="Proteomes" id="UP000189580">
    <property type="component" value="Chromosome d"/>
</dbReference>
<dbReference type="OrthoDB" id="20105at2759"/>
<feature type="compositionally biased region" description="Polar residues" evidence="1">
    <location>
        <begin position="291"/>
        <end position="303"/>
    </location>
</feature>
<dbReference type="KEGG" id="slb:AWJ20_5166"/>
<evidence type="ECO:0000313" key="3">
    <source>
        <dbReference type="Proteomes" id="UP000189580"/>
    </source>
</evidence>
<reference evidence="2 3" key="1">
    <citation type="submission" date="2016-02" db="EMBL/GenBank/DDBJ databases">
        <title>Complete genome sequence and transcriptome regulation of the pentose utilising yeast Sugiyamaella lignohabitans.</title>
        <authorList>
            <person name="Bellasio M."/>
            <person name="Peymann A."/>
            <person name="Valli M."/>
            <person name="Sipitzky M."/>
            <person name="Graf A."/>
            <person name="Sauer M."/>
            <person name="Marx H."/>
            <person name="Mattanovich D."/>
        </authorList>
    </citation>
    <scope>NUCLEOTIDE SEQUENCE [LARGE SCALE GENOMIC DNA]</scope>
    <source>
        <strain evidence="2 3">CBS 10342</strain>
    </source>
</reference>